<protein>
    <recommendedName>
        <fullName evidence="4">DUF3221 domain-containing protein</fullName>
    </recommendedName>
</protein>
<name>A0ABQ5JLH5_9LACO</name>
<accession>A0ABQ5JLH5</accession>
<keyword evidence="1" id="KW-0732">Signal</keyword>
<feature type="chain" id="PRO_5045598410" description="DUF3221 domain-containing protein" evidence="1">
    <location>
        <begin position="23"/>
        <end position="114"/>
    </location>
</feature>
<evidence type="ECO:0000313" key="3">
    <source>
        <dbReference type="Proteomes" id="UP001628078"/>
    </source>
</evidence>
<dbReference type="PROSITE" id="PS51257">
    <property type="entry name" value="PROKAR_LIPOPROTEIN"/>
    <property type="match status" value="1"/>
</dbReference>
<dbReference type="EMBL" id="BQXO01000001">
    <property type="protein sequence ID" value="GKT04770.1"/>
    <property type="molecule type" value="Genomic_DNA"/>
</dbReference>
<comment type="caution">
    <text evidence="2">The sequence shown here is derived from an EMBL/GenBank/DDBJ whole genome shotgun (WGS) entry which is preliminary data.</text>
</comment>
<dbReference type="Proteomes" id="UP001628078">
    <property type="component" value="Unassembled WGS sequence"/>
</dbReference>
<evidence type="ECO:0000256" key="1">
    <source>
        <dbReference type="SAM" id="SignalP"/>
    </source>
</evidence>
<evidence type="ECO:0008006" key="4">
    <source>
        <dbReference type="Google" id="ProtNLM"/>
    </source>
</evidence>
<evidence type="ECO:0000313" key="2">
    <source>
        <dbReference type="EMBL" id="GKT04770.1"/>
    </source>
</evidence>
<keyword evidence="3" id="KW-1185">Reference proteome</keyword>
<feature type="signal peptide" evidence="1">
    <location>
        <begin position="1"/>
        <end position="22"/>
    </location>
</feature>
<reference evidence="2 3" key="1">
    <citation type="submission" date="2022-03" db="EMBL/GenBank/DDBJ databases">
        <title>Draft genome sequence of Furfurilactobacillus curtus JCM 31185.</title>
        <authorList>
            <person name="Suzuki S."/>
            <person name="Endo A."/>
            <person name="Kajikawa A."/>
        </authorList>
    </citation>
    <scope>NUCLEOTIDE SEQUENCE [LARGE SCALE GENOMIC DNA]</scope>
    <source>
        <strain evidence="2 3">JCM 31185</strain>
    </source>
</reference>
<gene>
    <name evidence="2" type="ORF">JCM31185_00590</name>
</gene>
<sequence length="114" mass="12529">MKKVIKRGVSAALILALLLLLAACGSESTKADYTTKQAETALQKGKDLKDKTISIRADKLVPDSAFGYNIETGKHLNFVSENNPHIKKGQKVIVKVKRVTSQLGSFIITYNKIR</sequence>
<dbReference type="RefSeq" id="WP_407881972.1">
    <property type="nucleotide sequence ID" value="NZ_BQXO01000001.1"/>
</dbReference>
<proteinExistence type="predicted"/>
<organism evidence="2 3">
    <name type="scientific">Furfurilactobacillus curtus</name>
    <dbReference type="NCBI Taxonomy" id="1746200"/>
    <lineage>
        <taxon>Bacteria</taxon>
        <taxon>Bacillati</taxon>
        <taxon>Bacillota</taxon>
        <taxon>Bacilli</taxon>
        <taxon>Lactobacillales</taxon>
        <taxon>Lactobacillaceae</taxon>
        <taxon>Furfurilactobacillus</taxon>
    </lineage>
</organism>